<dbReference type="GO" id="GO:0051453">
    <property type="term" value="P:regulation of intracellular pH"/>
    <property type="evidence" value="ECO:0007669"/>
    <property type="project" value="TreeGrafter"/>
</dbReference>
<sequence length="455" mass="50483">MDLANDGTNDERDAHKKSEVFHISGNHLSQGVISNTTPELPTGQPAVPKKVNKMQRLRNNIGFWILGLCNNYGYVIMLSAAFDILSRNFNENEDKKTDQDDEPFCNPMSTGAILIADIIPSLCIKLLSPVLPLGANLRVILVVIFSVLSYLMTALSFARWVSFLGVIFASASSGLGEATFLSYSSRFSDSDTISFWSSGTGGAGLIGSISYAGLTQLGLSPRVTLLVMLIVPVIMAITFWIVLAPPKIDVATITPLMQPNEPSTGDEIISYQTVREPEIGLTLREKSILMKGLLGFMIPLAVVYFAEYLINQALFELVYFPGIWLSHNEQYRWYQVDYQLGVLISRSSVKWIKIKALWILPLLQIINLLLVFVEALKNYLPNIWIMLLIVFYEGLLGGAAYVNTFDQIYRKYEDRVRGFCLGAASIADALGITLSGFSSVLLHNVLCDIISKKQR</sequence>
<dbReference type="Gene3D" id="1.20.1250.20">
    <property type="entry name" value="MFS general substrate transporter like domains"/>
    <property type="match status" value="1"/>
</dbReference>
<feature type="transmembrane region" description="Helical" evidence="7">
    <location>
        <begin position="422"/>
        <end position="446"/>
    </location>
</feature>
<dbReference type="AlphaFoldDB" id="T1K2Q3"/>
<dbReference type="STRING" id="32264.T1K2Q3"/>
<name>T1K2Q3_TETUR</name>
<evidence type="ECO:0000313" key="9">
    <source>
        <dbReference type="Proteomes" id="UP000015104"/>
    </source>
</evidence>
<dbReference type="GO" id="GO:0007040">
    <property type="term" value="P:lysosome organization"/>
    <property type="evidence" value="ECO:0007669"/>
    <property type="project" value="TreeGrafter"/>
</dbReference>
<dbReference type="InterPro" id="IPR036259">
    <property type="entry name" value="MFS_trans_sf"/>
</dbReference>
<dbReference type="Proteomes" id="UP000015104">
    <property type="component" value="Unassembled WGS sequence"/>
</dbReference>
<evidence type="ECO:0000313" key="8">
    <source>
        <dbReference type="EnsemblMetazoa" id="tetur04g05900.1"/>
    </source>
</evidence>
<evidence type="ECO:0000256" key="4">
    <source>
        <dbReference type="ARBA" id="ARBA00022692"/>
    </source>
</evidence>
<dbReference type="PANTHER" id="PTHR10981:SF0">
    <property type="entry name" value="BATTENIN"/>
    <property type="match status" value="1"/>
</dbReference>
<dbReference type="Pfam" id="PF02487">
    <property type="entry name" value="CLN3"/>
    <property type="match status" value="1"/>
</dbReference>
<evidence type="ECO:0000256" key="7">
    <source>
        <dbReference type="RuleBase" id="RU361113"/>
    </source>
</evidence>
<feature type="transmembrane region" description="Helical" evidence="7">
    <location>
        <begin position="139"/>
        <end position="157"/>
    </location>
</feature>
<dbReference type="OrthoDB" id="5965864at2759"/>
<evidence type="ECO:0000256" key="5">
    <source>
        <dbReference type="ARBA" id="ARBA00022989"/>
    </source>
</evidence>
<feature type="transmembrane region" description="Helical" evidence="7">
    <location>
        <begin position="383"/>
        <end position="402"/>
    </location>
</feature>
<keyword evidence="4 7" id="KW-0812">Transmembrane</keyword>
<comment type="subcellular location">
    <subcellularLocation>
        <location evidence="1">Endomembrane system</location>
        <topology evidence="1">Multi-pass membrane protein</topology>
    </subcellularLocation>
    <subcellularLocation>
        <location evidence="7">Lysosome membrane</location>
        <topology evidence="7">Multi-pass membrane protein</topology>
    </subcellularLocation>
</comment>
<dbReference type="KEGG" id="tut:107359725"/>
<organism evidence="8 9">
    <name type="scientific">Tetranychus urticae</name>
    <name type="common">Two-spotted spider mite</name>
    <dbReference type="NCBI Taxonomy" id="32264"/>
    <lineage>
        <taxon>Eukaryota</taxon>
        <taxon>Metazoa</taxon>
        <taxon>Ecdysozoa</taxon>
        <taxon>Arthropoda</taxon>
        <taxon>Chelicerata</taxon>
        <taxon>Arachnida</taxon>
        <taxon>Acari</taxon>
        <taxon>Acariformes</taxon>
        <taxon>Trombidiformes</taxon>
        <taxon>Prostigmata</taxon>
        <taxon>Eleutherengona</taxon>
        <taxon>Raphignathae</taxon>
        <taxon>Tetranychoidea</taxon>
        <taxon>Tetranychidae</taxon>
        <taxon>Tetranychus</taxon>
    </lineage>
</organism>
<keyword evidence="6 7" id="KW-0472">Membrane</keyword>
<feature type="transmembrane region" description="Helical" evidence="7">
    <location>
        <begin position="293"/>
        <end position="310"/>
    </location>
</feature>
<evidence type="ECO:0000256" key="6">
    <source>
        <dbReference type="ARBA" id="ARBA00023136"/>
    </source>
</evidence>
<feature type="transmembrane region" description="Helical" evidence="7">
    <location>
        <begin position="195"/>
        <end position="217"/>
    </location>
</feature>
<dbReference type="eggNOG" id="KOG3880">
    <property type="taxonomic scope" value="Eukaryota"/>
</dbReference>
<gene>
    <name evidence="8" type="primary">107359725</name>
</gene>
<accession>T1K2Q3</accession>
<feature type="transmembrane region" description="Helical" evidence="7">
    <location>
        <begin position="223"/>
        <end position="243"/>
    </location>
</feature>
<proteinExistence type="inferred from homology"/>
<dbReference type="OMA" id="WLCNWQV"/>
<dbReference type="PANTHER" id="PTHR10981">
    <property type="entry name" value="BATTENIN"/>
    <property type="match status" value="1"/>
</dbReference>
<dbReference type="GO" id="GO:0005765">
    <property type="term" value="C:lysosomal membrane"/>
    <property type="evidence" value="ECO:0007669"/>
    <property type="project" value="UniProtKB-SubCell"/>
</dbReference>
<comment type="similarity">
    <text evidence="2 7">Belongs to the battenin family.</text>
</comment>
<dbReference type="GO" id="GO:0012505">
    <property type="term" value="C:endomembrane system"/>
    <property type="evidence" value="ECO:0007669"/>
    <property type="project" value="UniProtKB-SubCell"/>
</dbReference>
<dbReference type="EnsemblMetazoa" id="tetur04g05900.1">
    <property type="protein sequence ID" value="tetur04g05900.1"/>
    <property type="gene ID" value="tetur04g05900"/>
</dbReference>
<dbReference type="PRINTS" id="PR01315">
    <property type="entry name" value="BATTENIN"/>
</dbReference>
<feature type="transmembrane region" description="Helical" evidence="7">
    <location>
        <begin position="108"/>
        <end position="127"/>
    </location>
</feature>
<evidence type="ECO:0000256" key="1">
    <source>
        <dbReference type="ARBA" id="ARBA00004127"/>
    </source>
</evidence>
<feature type="transmembrane region" description="Helical" evidence="7">
    <location>
        <begin position="356"/>
        <end position="376"/>
    </location>
</feature>
<dbReference type="HOGENOM" id="CLU_029663_1_2_1"/>
<dbReference type="InterPro" id="IPR018460">
    <property type="entry name" value="Battenin_disease_Cln3_subgr"/>
</dbReference>
<feature type="transmembrane region" description="Helical" evidence="7">
    <location>
        <begin position="61"/>
        <end position="82"/>
    </location>
</feature>
<reference evidence="8" key="2">
    <citation type="submission" date="2015-06" db="UniProtKB">
        <authorList>
            <consortium name="EnsemblMetazoa"/>
        </authorList>
    </citation>
    <scope>IDENTIFICATION</scope>
</reference>
<dbReference type="SUPFAM" id="SSF103473">
    <property type="entry name" value="MFS general substrate transporter"/>
    <property type="match status" value="1"/>
</dbReference>
<evidence type="ECO:0000256" key="3">
    <source>
        <dbReference type="ARBA" id="ARBA00022448"/>
    </source>
</evidence>
<reference evidence="9" key="1">
    <citation type="submission" date="2011-08" db="EMBL/GenBank/DDBJ databases">
        <authorList>
            <person name="Rombauts S."/>
        </authorList>
    </citation>
    <scope>NUCLEOTIDE SEQUENCE</scope>
    <source>
        <strain evidence="9">London</strain>
    </source>
</reference>
<protein>
    <recommendedName>
        <fullName evidence="7">Battenin</fullName>
    </recommendedName>
</protein>
<dbReference type="InterPro" id="IPR003492">
    <property type="entry name" value="Battenin_disease_Cln3"/>
</dbReference>
<keyword evidence="7" id="KW-0458">Lysosome</keyword>
<evidence type="ECO:0000256" key="2">
    <source>
        <dbReference type="ARBA" id="ARBA00007467"/>
    </source>
</evidence>
<dbReference type="PIRSF" id="PIRSF015974">
    <property type="entry name" value="CLN3_BTN1"/>
    <property type="match status" value="1"/>
</dbReference>
<keyword evidence="5 7" id="KW-1133">Transmembrane helix</keyword>
<keyword evidence="9" id="KW-1185">Reference proteome</keyword>
<dbReference type="EMBL" id="CAEY01001367">
    <property type="status" value="NOT_ANNOTATED_CDS"/>
    <property type="molecule type" value="Genomic_DNA"/>
</dbReference>
<keyword evidence="3" id="KW-0813">Transport</keyword>